<evidence type="ECO:0000313" key="1">
    <source>
        <dbReference type="EMBL" id="KAI3559446.1"/>
    </source>
</evidence>
<comment type="caution">
    <text evidence="1">The sequence shown here is derived from an EMBL/GenBank/DDBJ whole genome shotgun (WGS) entry which is preliminary data.</text>
</comment>
<gene>
    <name evidence="1" type="ORF">CABS02_00421</name>
</gene>
<evidence type="ECO:0000313" key="2">
    <source>
        <dbReference type="Proteomes" id="UP001056436"/>
    </source>
</evidence>
<dbReference type="EMBL" id="SDAQ01000001">
    <property type="protein sequence ID" value="KAI3559446.1"/>
    <property type="molecule type" value="Genomic_DNA"/>
</dbReference>
<dbReference type="AlphaFoldDB" id="A0A9P9XTF2"/>
<protein>
    <submittedName>
        <fullName evidence="1">Uncharacterized protein</fullName>
    </submittedName>
</protein>
<dbReference type="Proteomes" id="UP001056436">
    <property type="component" value="Unassembled WGS sequence"/>
</dbReference>
<proteinExistence type="predicted"/>
<name>A0A9P9XTF2_9PEZI</name>
<organism evidence="1 2">
    <name type="scientific">Colletotrichum abscissum</name>
    <dbReference type="NCBI Taxonomy" id="1671311"/>
    <lineage>
        <taxon>Eukaryota</taxon>
        <taxon>Fungi</taxon>
        <taxon>Dikarya</taxon>
        <taxon>Ascomycota</taxon>
        <taxon>Pezizomycotina</taxon>
        <taxon>Sordariomycetes</taxon>
        <taxon>Hypocreomycetidae</taxon>
        <taxon>Glomerellales</taxon>
        <taxon>Glomerellaceae</taxon>
        <taxon>Colletotrichum</taxon>
        <taxon>Colletotrichum acutatum species complex</taxon>
    </lineage>
</organism>
<sequence length="166" mass="18642">MPKSKSAVKSGNTPYPGAFLNSAGLLNVWKTIPGSAEDYTVEIKFRESDHRPIIAERIKIVATGHYVETRMAWLEPLHSTVPKTGNGDTGIPNHCYSRSAWYDAKTQDGPYDPEKARPEGGQSIEFIIEAATMEMRWLRNLNDPRQRWDMLTPLQGNAHNSVETES</sequence>
<keyword evidence="2" id="KW-1185">Reference proteome</keyword>
<reference evidence="1" key="1">
    <citation type="submission" date="2019-01" db="EMBL/GenBank/DDBJ databases">
        <title>Colletotrichum abscissum LGMF1257.</title>
        <authorList>
            <person name="Baroncelli R."/>
        </authorList>
    </citation>
    <scope>NUCLEOTIDE SEQUENCE</scope>
    <source>
        <strain evidence="1">Ca142</strain>
    </source>
</reference>
<accession>A0A9P9XTF2</accession>